<dbReference type="SUPFAM" id="SSF111283">
    <property type="entry name" value="Putative modulator of DNA gyrase, PmbA/TldD"/>
    <property type="match status" value="1"/>
</dbReference>
<dbReference type="AlphaFoldDB" id="A0A2G5RML9"/>
<evidence type="ECO:0000256" key="1">
    <source>
        <dbReference type="ARBA" id="ARBA00005836"/>
    </source>
</evidence>
<dbReference type="Proteomes" id="UP000230559">
    <property type="component" value="Unassembled WGS sequence"/>
</dbReference>
<comment type="similarity">
    <text evidence="1">Belongs to the peptidase U62 family.</text>
</comment>
<feature type="domain" description="Metalloprotease TldD/E C-terminal" evidence="2">
    <location>
        <begin position="198"/>
        <end position="399"/>
    </location>
</feature>
<sequence length="420" mass="49380">MNVKSREKSSKYKTYTLISEYSLTKIFSTENQWVEDFPSTVTSRLNFMNEYDVIILQHSLSSILSYLSKEKKLPQKIIENAKNLLEDQCYFDIPAIEQIFSKMKELEKKYCIDVRIAIELKEKRKIIFNHNGVIYVNKERYYIFSYNVVHYNTQQMSLSDYIILEYLHYDNFLDVFQRIEEEIQFMFKKKIKLIDVESYDLYFHPYATGIFFHEFIGHLLEADHFFTSPLVYQQDFKFKENINIIENYGLYQRYDDLGNIIYPNIDLVKKGKLKNLLNSEVTKYIYRQQSSGNAIQGNNTADIYPRMQHMYICPGEKPIGDSLTRTMKGIYVKKLNMGEVNTHTGDFTVEVEMSYLIENGKCTSEVEPFMMTFNIFELANRELLLGNEVKTFYNLCGKRGSVVKVAYTVPALGIKASAKE</sequence>
<dbReference type="GO" id="GO:0006508">
    <property type="term" value="P:proteolysis"/>
    <property type="evidence" value="ECO:0007669"/>
    <property type="project" value="InterPro"/>
</dbReference>
<dbReference type="Pfam" id="PF19289">
    <property type="entry name" value="PmbA_TldD_3rd"/>
    <property type="match status" value="1"/>
</dbReference>
<proteinExistence type="inferred from homology"/>
<dbReference type="InterPro" id="IPR051463">
    <property type="entry name" value="Peptidase_U62_metallo"/>
</dbReference>
<evidence type="ECO:0000313" key="3">
    <source>
        <dbReference type="EMBL" id="PIC04054.1"/>
    </source>
</evidence>
<name>A0A2G5RML9_9BACL</name>
<dbReference type="GO" id="GO:0008237">
    <property type="term" value="F:metallopeptidase activity"/>
    <property type="evidence" value="ECO:0007669"/>
    <property type="project" value="InterPro"/>
</dbReference>
<reference evidence="3 4" key="1">
    <citation type="submission" date="2017-10" db="EMBL/GenBank/DDBJ databases">
        <title>Draft genome sequence of Anoxybacillus flavithermus KU2-6-11 from caldera Uzon (Russia:Kamchtka).</title>
        <authorList>
            <person name="Korzhuk A.V."/>
            <person name="Rozanov A.S."/>
            <person name="Bryanskaya A.V."/>
            <person name="Peltek S.E."/>
        </authorList>
    </citation>
    <scope>NUCLEOTIDE SEQUENCE [LARGE SCALE GENOMIC DNA]</scope>
    <source>
        <strain evidence="3 4">KU2-6_11</strain>
    </source>
</reference>
<dbReference type="InterPro" id="IPR036059">
    <property type="entry name" value="TldD/PmbA_sf"/>
</dbReference>
<dbReference type="PANTHER" id="PTHR30624:SF4">
    <property type="entry name" value="METALLOPROTEASE TLDD"/>
    <property type="match status" value="1"/>
</dbReference>
<dbReference type="PANTHER" id="PTHR30624">
    <property type="entry name" value="UNCHARACTERIZED PROTEIN TLDD AND PMBA"/>
    <property type="match status" value="1"/>
</dbReference>
<dbReference type="EMBL" id="PEDM01000032">
    <property type="protein sequence ID" value="PIC04054.1"/>
    <property type="molecule type" value="Genomic_DNA"/>
</dbReference>
<evidence type="ECO:0000313" key="4">
    <source>
        <dbReference type="Proteomes" id="UP000230559"/>
    </source>
</evidence>
<evidence type="ECO:0000259" key="2">
    <source>
        <dbReference type="Pfam" id="PF19289"/>
    </source>
</evidence>
<dbReference type="GO" id="GO:0005829">
    <property type="term" value="C:cytosol"/>
    <property type="evidence" value="ECO:0007669"/>
    <property type="project" value="TreeGrafter"/>
</dbReference>
<accession>A0A2G5RML9</accession>
<protein>
    <recommendedName>
        <fullName evidence="2">Metalloprotease TldD/E C-terminal domain-containing protein</fullName>
    </recommendedName>
</protein>
<dbReference type="RefSeq" id="WP_099668991.1">
    <property type="nucleotide sequence ID" value="NZ_PEDM01000032.1"/>
</dbReference>
<organism evidence="3 4">
    <name type="scientific">Anoxybacillus flavithermus</name>
    <dbReference type="NCBI Taxonomy" id="33934"/>
    <lineage>
        <taxon>Bacteria</taxon>
        <taxon>Bacillati</taxon>
        <taxon>Bacillota</taxon>
        <taxon>Bacilli</taxon>
        <taxon>Bacillales</taxon>
        <taxon>Anoxybacillaceae</taxon>
        <taxon>Anoxybacillus</taxon>
    </lineage>
</organism>
<gene>
    <name evidence="3" type="ORF">CS060_11670</name>
</gene>
<comment type="caution">
    <text evidence="3">The sequence shown here is derived from an EMBL/GenBank/DDBJ whole genome shotgun (WGS) entry which is preliminary data.</text>
</comment>
<dbReference type="InterPro" id="IPR045569">
    <property type="entry name" value="Metalloprtase-TldD/E_C"/>
</dbReference>